<reference evidence="3 4" key="1">
    <citation type="submission" date="2019-07" db="EMBL/GenBank/DDBJ databases">
        <authorList>
            <person name="Zhou L.-Y."/>
        </authorList>
    </citation>
    <scope>NUCLEOTIDE SEQUENCE [LARGE SCALE GENOMIC DNA]</scope>
    <source>
        <strain evidence="3 4">YIM 101269</strain>
    </source>
</reference>
<dbReference type="AlphaFoldDB" id="A0A553JYH3"/>
<gene>
    <name evidence="3" type="ORF">FOJ82_13370</name>
</gene>
<evidence type="ECO:0000259" key="2">
    <source>
        <dbReference type="Pfam" id="PF22552"/>
    </source>
</evidence>
<dbReference type="RefSeq" id="WP_143938972.1">
    <property type="nucleotide sequence ID" value="NZ_VKKG01000005.1"/>
</dbReference>
<dbReference type="InterPro" id="IPR054343">
    <property type="entry name" value="TY-Chap_M"/>
</dbReference>
<dbReference type="Gene3D" id="3.30.1460.10">
    <property type="match status" value="1"/>
</dbReference>
<feature type="domain" description="TY-Chap N-terminal" evidence="2">
    <location>
        <begin position="15"/>
        <end position="121"/>
    </location>
</feature>
<protein>
    <submittedName>
        <fullName evidence="3">YbjN domain-containing protein</fullName>
    </submittedName>
</protein>
<name>A0A553JYH3_9ACTN</name>
<accession>A0A553JYH3</accession>
<dbReference type="Pfam" id="PF22551">
    <property type="entry name" value="TY-Chap1"/>
    <property type="match status" value="1"/>
</dbReference>
<evidence type="ECO:0000313" key="3">
    <source>
        <dbReference type="EMBL" id="TRY17508.1"/>
    </source>
</evidence>
<evidence type="ECO:0000259" key="1">
    <source>
        <dbReference type="Pfam" id="PF22551"/>
    </source>
</evidence>
<organism evidence="3 4">
    <name type="scientific">Tessaracoccus rhinocerotis</name>
    <dbReference type="NCBI Taxonomy" id="1689449"/>
    <lineage>
        <taxon>Bacteria</taxon>
        <taxon>Bacillati</taxon>
        <taxon>Actinomycetota</taxon>
        <taxon>Actinomycetes</taxon>
        <taxon>Propionibacteriales</taxon>
        <taxon>Propionibacteriaceae</taxon>
        <taxon>Tessaracoccus</taxon>
    </lineage>
</organism>
<dbReference type="EMBL" id="VKKG01000005">
    <property type="protein sequence ID" value="TRY17508.1"/>
    <property type="molecule type" value="Genomic_DNA"/>
</dbReference>
<keyword evidence="4" id="KW-1185">Reference proteome</keyword>
<proteinExistence type="predicted"/>
<dbReference type="OrthoDB" id="4772408at2"/>
<sequence>MADIEDFDLDRTTAMAWEAFTDRLDDVLSVMDETADLTISVSRSGATFDVPPAIRFSAVRDGVIEATLLGPDDVRLAGLGWVAQPDGTERVLVDQEDSRRLAEITTATLSQVLRVLHPVFLEPDQLAELLSGIPEGEEVSEPDTRGVVKPGSQEELDAMVDVELTREFGHPPMRNSDGDVAIRVGSTMIFLRSTPDYRELVLFAALVHDVAGRSRACEILNDLNVEARYCRFALHRDRVFVQLSVFTQPFVPEHLQHALEAISAVADGIDDELATRLSGRTTFPG</sequence>
<dbReference type="Proteomes" id="UP000317638">
    <property type="component" value="Unassembled WGS sequence"/>
</dbReference>
<feature type="domain" description="TY-Chap central" evidence="1">
    <location>
        <begin position="154"/>
        <end position="284"/>
    </location>
</feature>
<dbReference type="InterPro" id="IPR054344">
    <property type="entry name" value="TY-Chap_N"/>
</dbReference>
<dbReference type="SUPFAM" id="SSF69635">
    <property type="entry name" value="Type III secretory system chaperone-like"/>
    <property type="match status" value="1"/>
</dbReference>
<comment type="caution">
    <text evidence="3">The sequence shown here is derived from an EMBL/GenBank/DDBJ whole genome shotgun (WGS) entry which is preliminary data.</text>
</comment>
<evidence type="ECO:0000313" key="4">
    <source>
        <dbReference type="Proteomes" id="UP000317638"/>
    </source>
</evidence>
<dbReference type="Pfam" id="PF22552">
    <property type="entry name" value="TY-Chap3"/>
    <property type="match status" value="1"/>
</dbReference>